<sequence length="80" mass="9359">MTKNSYHRWIVFDLEQEYAFQQTAADPVQALRKHLDDPNLNLALTDEGQTYYVWDIVYPYTKPSVFTVTKPGEYTIIQTA</sequence>
<reference evidence="1" key="1">
    <citation type="journal article" date="2015" name="Nature">
        <title>Complex archaea that bridge the gap between prokaryotes and eukaryotes.</title>
        <authorList>
            <person name="Spang A."/>
            <person name="Saw J.H."/>
            <person name="Jorgensen S.L."/>
            <person name="Zaremba-Niedzwiedzka K."/>
            <person name="Martijn J."/>
            <person name="Lind A.E."/>
            <person name="van Eijk R."/>
            <person name="Schleper C."/>
            <person name="Guy L."/>
            <person name="Ettema T.J."/>
        </authorList>
    </citation>
    <scope>NUCLEOTIDE SEQUENCE</scope>
</reference>
<dbReference type="EMBL" id="LAZR01054780">
    <property type="protein sequence ID" value="KKK77800.1"/>
    <property type="molecule type" value="Genomic_DNA"/>
</dbReference>
<accession>A0A0F8YVF0</accession>
<protein>
    <submittedName>
        <fullName evidence="1">Uncharacterized protein</fullName>
    </submittedName>
</protein>
<organism evidence="1">
    <name type="scientific">marine sediment metagenome</name>
    <dbReference type="NCBI Taxonomy" id="412755"/>
    <lineage>
        <taxon>unclassified sequences</taxon>
        <taxon>metagenomes</taxon>
        <taxon>ecological metagenomes</taxon>
    </lineage>
</organism>
<evidence type="ECO:0000313" key="1">
    <source>
        <dbReference type="EMBL" id="KKK77800.1"/>
    </source>
</evidence>
<proteinExistence type="predicted"/>
<dbReference type="AlphaFoldDB" id="A0A0F8YVF0"/>
<gene>
    <name evidence="1" type="ORF">LCGC14_2849960</name>
</gene>
<comment type="caution">
    <text evidence="1">The sequence shown here is derived from an EMBL/GenBank/DDBJ whole genome shotgun (WGS) entry which is preliminary data.</text>
</comment>
<name>A0A0F8YVF0_9ZZZZ</name>